<proteinExistence type="predicted"/>
<evidence type="ECO:0000313" key="4">
    <source>
        <dbReference type="Proteomes" id="UP001144313"/>
    </source>
</evidence>
<dbReference type="EMBL" id="BSDT01000001">
    <property type="protein sequence ID" value="GLI44261.1"/>
    <property type="molecule type" value="Genomic_DNA"/>
</dbReference>
<evidence type="ECO:0000313" key="3">
    <source>
        <dbReference type="EMBL" id="GLI44261.1"/>
    </source>
</evidence>
<sequence>MTVRGSGSTVSYPVPKLSPMTETETPAALPDEDRIAFPDSWRRFVQPRRGAAKPRKAKLDPETGRALVELNRDRLRALILNDPGNELAEALAAYLDGEADLRGAAVALRLTKLEYRVACYRPMFDLLAADHGLPFAAAALAEACTFDHQWNSGKIGLEQRQIDNYAWSHLHDNKEIRQIRALIATAAEYEEVVAALAERRTSPEMRLAVSVLVPDEEAWLNEVCEEHRAIVPKAGYKAVFLALVATADQLDTVGFDASSYYWLSAVELADLVHRLGAAALPVVEGRLRGYTDANDRKVLYRALAALPGDQAMTLLLDRIEQADAMAFAMEAAANFPRRALRLIAGRLPAADAGERKQLVTLLHAAPVLLDTALPLADEATRAVVEPLTAERRRVPEAPADAVPALLAAPPWTTGAAERGPVVLKGLEPAPINRMHWAAGEREAWESTEHYLFAGFGDTADWSRTRWEYATREFDTKDGQGQAAMLALAHPEVAAELLPRWKAANTFFTVEILQRILVNLGAEATQHLFTATSYDFEFRRLLLLPIANLTVARYAADALVRLKSMRSFAVEWFERHGADAAALLVPDALGKTKKPRAAAEAALRYLAATHGADVVREAAVQYGDEAAAAIGGLVDIDPLMPIGIQVPKTGAWASPAALPQVLLAGREHALPDAAVRNLLTVLAIGTPEYDYPGVAVVAEACDRLSLARFSVALFERWLTAGAPSEDGWALTQLAHFADDEAVRLLAPLVAKWPGESQHQRAVKGLKVLGAIGTEAALRAINQIAEKAKFAAIKAEAGEQIDAIAANLGLTADQLADRLVPDFGLRDEAALLLDYGPRQFTVGFDEALKPFVRDGDGKPRKSLPKPGAKDDELLATAAYQRFAGLRKDLRTVAADQVKRLERAMVQGRTWTPAEFDEHFVQHPLVWHLARRLVWTAESDGPRTSFRLAEDKGCTDVEEEAFTLPADAAIRLAHPALIGGEVDAWGEILADYEILQPFPQLERPVMAFTDEELQTGRLTRFEGVTVPVGKLLGLTSKGWERAAPQDAGIEPGMSCEVHGAGYLVLSLDPGIWVGSIEHCPDQTLRAVVLADRDVRGWDVPAPKAGFGPVDPVVASEVLAALSKATGLA</sequence>
<name>A0A9W6GC90_9ACTN</name>
<protein>
    <recommendedName>
        <fullName evidence="2">DUF4132 domain-containing protein</fullName>
    </recommendedName>
</protein>
<comment type="caution">
    <text evidence="3">The sequence shown here is derived from an EMBL/GenBank/DDBJ whole genome shotgun (WGS) entry which is preliminary data.</text>
</comment>
<dbReference type="AlphaFoldDB" id="A0A9W6GC90"/>
<evidence type="ECO:0000256" key="1">
    <source>
        <dbReference type="SAM" id="MobiDB-lite"/>
    </source>
</evidence>
<dbReference type="Pfam" id="PF13569">
    <property type="entry name" value="DUF4132"/>
    <property type="match status" value="1"/>
</dbReference>
<evidence type="ECO:0000259" key="2">
    <source>
        <dbReference type="Pfam" id="PF13569"/>
    </source>
</evidence>
<feature type="compositionally biased region" description="Polar residues" evidence="1">
    <location>
        <begin position="1"/>
        <end position="11"/>
    </location>
</feature>
<feature type="region of interest" description="Disordered" evidence="1">
    <location>
        <begin position="1"/>
        <end position="28"/>
    </location>
</feature>
<keyword evidence="4" id="KW-1185">Reference proteome</keyword>
<reference evidence="3" key="1">
    <citation type="submission" date="2022-12" db="EMBL/GenBank/DDBJ databases">
        <title>Reference genome sequencing for broad-spectrum identification of bacterial and archaeal isolates by mass spectrometry.</title>
        <authorList>
            <person name="Sekiguchi Y."/>
            <person name="Tourlousse D.M."/>
        </authorList>
    </citation>
    <scope>NUCLEOTIDE SEQUENCE</scope>
    <source>
        <strain evidence="3">LLR39Z86</strain>
    </source>
</reference>
<dbReference type="InterPro" id="IPR025406">
    <property type="entry name" value="DUF4132"/>
</dbReference>
<gene>
    <name evidence="3" type="ORF">GALLR39Z86_41110</name>
</gene>
<feature type="domain" description="DUF4132" evidence="2">
    <location>
        <begin position="855"/>
        <end position="1036"/>
    </location>
</feature>
<accession>A0A9W6GC90</accession>
<organism evidence="3 4">
    <name type="scientific">Glycomyces algeriensis</name>
    <dbReference type="NCBI Taxonomy" id="256037"/>
    <lineage>
        <taxon>Bacteria</taxon>
        <taxon>Bacillati</taxon>
        <taxon>Actinomycetota</taxon>
        <taxon>Actinomycetes</taxon>
        <taxon>Glycomycetales</taxon>
        <taxon>Glycomycetaceae</taxon>
        <taxon>Glycomyces</taxon>
    </lineage>
</organism>
<dbReference type="Proteomes" id="UP001144313">
    <property type="component" value="Unassembled WGS sequence"/>
</dbReference>